<protein>
    <submittedName>
        <fullName evidence="1">Uncharacterized protein</fullName>
    </submittedName>
</protein>
<sequence>MINKKVEILISKIYTRNMEIHQACITFTKYALENAREVLSHHPEHPQIVDAKLMLRALRYTLLCDSRARDLQDILDLVRVGESIPYHLQTTLTDMQKASEAGVTVHEPASSPQELRFICDCEMCQKFIIDPRSIPRLSTPLARIIHEQIIELEKNG</sequence>
<name>A0A6C0BMK3_9ZZZZ</name>
<dbReference type="AlphaFoldDB" id="A0A6C0BMK3"/>
<reference evidence="1" key="1">
    <citation type="journal article" date="2020" name="Nature">
        <title>Giant virus diversity and host interactions through global metagenomics.</title>
        <authorList>
            <person name="Schulz F."/>
            <person name="Roux S."/>
            <person name="Paez-Espino D."/>
            <person name="Jungbluth S."/>
            <person name="Walsh D.A."/>
            <person name="Denef V.J."/>
            <person name="McMahon K.D."/>
            <person name="Konstantinidis K.T."/>
            <person name="Eloe-Fadrosh E.A."/>
            <person name="Kyrpides N.C."/>
            <person name="Woyke T."/>
        </authorList>
    </citation>
    <scope>NUCLEOTIDE SEQUENCE</scope>
    <source>
        <strain evidence="1">GVMAG-M-3300018080-19</strain>
    </source>
</reference>
<evidence type="ECO:0000313" key="1">
    <source>
        <dbReference type="EMBL" id="QHS93627.1"/>
    </source>
</evidence>
<proteinExistence type="predicted"/>
<dbReference type="EMBL" id="MN739207">
    <property type="protein sequence ID" value="QHS93627.1"/>
    <property type="molecule type" value="Genomic_DNA"/>
</dbReference>
<accession>A0A6C0BMK3</accession>
<organism evidence="1">
    <name type="scientific">viral metagenome</name>
    <dbReference type="NCBI Taxonomy" id="1070528"/>
    <lineage>
        <taxon>unclassified sequences</taxon>
        <taxon>metagenomes</taxon>
        <taxon>organismal metagenomes</taxon>
    </lineage>
</organism>